<evidence type="ECO:0000313" key="3">
    <source>
        <dbReference type="Proteomes" id="UP000072530"/>
    </source>
</evidence>
<protein>
    <submittedName>
        <fullName evidence="1">Uncharacterized protein</fullName>
    </submittedName>
</protein>
<evidence type="ECO:0000313" key="2">
    <source>
        <dbReference type="EMBL" id="QOE29438.1"/>
    </source>
</evidence>
<dbReference type="EMBL" id="CP058741">
    <property type="protein sequence ID" value="QOE29438.1"/>
    <property type="molecule type" value="Genomic_DNA"/>
</dbReference>
<dbReference type="Proteomes" id="UP000516797">
    <property type="component" value="Chromosome"/>
</dbReference>
<dbReference type="PATRIC" id="fig|1307.1317.peg.1019"/>
<name>A0A0Z8MD42_STRSU</name>
<proteinExistence type="predicted"/>
<sequence>MIAQAVIFSLAYLGKGGKVDMWYNVKISIREKLLKKCRRNDVTYY</sequence>
<dbReference type="EMBL" id="FIGG01000009">
    <property type="protein sequence ID" value="CYU99824.1"/>
    <property type="molecule type" value="Genomic_DNA"/>
</dbReference>
<evidence type="ECO:0000313" key="4">
    <source>
        <dbReference type="Proteomes" id="UP000516797"/>
    </source>
</evidence>
<accession>A0A0Z8MD42</accession>
<dbReference type="AlphaFoldDB" id="A0A0Z8MD42"/>
<gene>
    <name evidence="1" type="ORF">ERS132393_01839</name>
    <name evidence="2" type="ORF">SSU1300283_02153</name>
</gene>
<evidence type="ECO:0000313" key="1">
    <source>
        <dbReference type="EMBL" id="CYU99824.1"/>
    </source>
</evidence>
<reference evidence="2 4" key="2">
    <citation type="submission" date="2020-07" db="EMBL/GenBank/DDBJ databases">
        <title>Complete genome sequences of Streptococcus suis pig pathogenic strain 10, 13-00283-02 and 16085/3b.</title>
        <authorList>
            <person name="Bunk B."/>
            <person name="Jakobczak B."/>
            <person name="Florian V."/>
            <person name="Dittmar D."/>
            <person name="Maeder U."/>
            <person name="Jarek M."/>
            <person name="Baums C.G."/>
            <person name="Haeussler S."/>
            <person name="Voelker U."/>
            <person name="Michalik S."/>
        </authorList>
    </citation>
    <scope>NUCLEOTIDE SEQUENCE [LARGE SCALE GENOMIC DNA]</scope>
    <source>
        <strain evidence="2 4">13-00283-02</strain>
    </source>
</reference>
<dbReference type="Proteomes" id="UP000072530">
    <property type="component" value="Unassembled WGS sequence"/>
</dbReference>
<reference evidence="1 3" key="1">
    <citation type="submission" date="2016-02" db="EMBL/GenBank/DDBJ databases">
        <authorList>
            <consortium name="Pathogen Informatics"/>
        </authorList>
    </citation>
    <scope>NUCLEOTIDE SEQUENCE [LARGE SCALE GENOMIC DNA]</scope>
    <source>
        <strain evidence="1 3">LSS31</strain>
    </source>
</reference>
<organism evidence="1 3">
    <name type="scientific">Streptococcus suis</name>
    <dbReference type="NCBI Taxonomy" id="1307"/>
    <lineage>
        <taxon>Bacteria</taxon>
        <taxon>Bacillati</taxon>
        <taxon>Bacillota</taxon>
        <taxon>Bacilli</taxon>
        <taxon>Lactobacillales</taxon>
        <taxon>Streptococcaceae</taxon>
        <taxon>Streptococcus</taxon>
    </lineage>
</organism>